<name>A0A0N1H7Q2_9EURO</name>
<feature type="compositionally biased region" description="Basic and acidic residues" evidence="1">
    <location>
        <begin position="103"/>
        <end position="128"/>
    </location>
</feature>
<evidence type="ECO:0000256" key="1">
    <source>
        <dbReference type="SAM" id="MobiDB-lite"/>
    </source>
</evidence>
<dbReference type="OrthoDB" id="5416172at2759"/>
<feature type="region of interest" description="Disordered" evidence="1">
    <location>
        <begin position="82"/>
        <end position="157"/>
    </location>
</feature>
<dbReference type="EMBL" id="LFJN01000007">
    <property type="protein sequence ID" value="KPI42635.1"/>
    <property type="molecule type" value="Genomic_DNA"/>
</dbReference>
<dbReference type="VEuPathDB" id="FungiDB:AB675_9677"/>
<dbReference type="AlphaFoldDB" id="A0A0N1H7Q2"/>
<comment type="caution">
    <text evidence="2">The sequence shown here is derived from an EMBL/GenBank/DDBJ whole genome shotgun (WGS) entry which is preliminary data.</text>
</comment>
<accession>A0A0N1H7Q2</accession>
<reference evidence="2 3" key="1">
    <citation type="submission" date="2015-06" db="EMBL/GenBank/DDBJ databases">
        <title>Draft genome of the ant-associated black yeast Phialophora attae CBS 131958.</title>
        <authorList>
            <person name="Moreno L.F."/>
            <person name="Stielow B.J."/>
            <person name="de Hoog S."/>
            <person name="Vicente V.A."/>
            <person name="Weiss V.A."/>
            <person name="de Vries M."/>
            <person name="Cruz L.M."/>
            <person name="Souza E.M."/>
        </authorList>
    </citation>
    <scope>NUCLEOTIDE SEQUENCE [LARGE SCALE GENOMIC DNA]</scope>
    <source>
        <strain evidence="2 3">CBS 131958</strain>
    </source>
</reference>
<proteinExistence type="predicted"/>
<protein>
    <submittedName>
        <fullName evidence="2">Uncharacterized protein</fullName>
    </submittedName>
</protein>
<dbReference type="GeneID" id="28742113"/>
<keyword evidence="3" id="KW-1185">Reference proteome</keyword>
<evidence type="ECO:0000313" key="3">
    <source>
        <dbReference type="Proteomes" id="UP000038010"/>
    </source>
</evidence>
<sequence length="157" mass="16253">MSSKSGPNSGGDLFDMAKDGTTVPDDAAAPRLIPSKPRPDQIADGDDPNQLGGTTLAEAATNAGDIPRSTKDVDHATVLTGTGDALPAQVDSKRLHQVPGGVTHDDQAKGSTRYDKHKANTSLEDRGLSEGSAVERNVPGLEDLTPEEAAEKVGSKQ</sequence>
<evidence type="ECO:0000313" key="2">
    <source>
        <dbReference type="EMBL" id="KPI42635.1"/>
    </source>
</evidence>
<organism evidence="2 3">
    <name type="scientific">Cyphellophora attinorum</name>
    <dbReference type="NCBI Taxonomy" id="1664694"/>
    <lineage>
        <taxon>Eukaryota</taxon>
        <taxon>Fungi</taxon>
        <taxon>Dikarya</taxon>
        <taxon>Ascomycota</taxon>
        <taxon>Pezizomycotina</taxon>
        <taxon>Eurotiomycetes</taxon>
        <taxon>Chaetothyriomycetidae</taxon>
        <taxon>Chaetothyriales</taxon>
        <taxon>Cyphellophoraceae</taxon>
        <taxon>Cyphellophora</taxon>
    </lineage>
</organism>
<feature type="region of interest" description="Disordered" evidence="1">
    <location>
        <begin position="1"/>
        <end position="54"/>
    </location>
</feature>
<dbReference type="RefSeq" id="XP_018002598.1">
    <property type="nucleotide sequence ID" value="XM_018150233.1"/>
</dbReference>
<gene>
    <name evidence="2" type="ORF">AB675_9677</name>
</gene>
<dbReference type="Proteomes" id="UP000038010">
    <property type="component" value="Unassembled WGS sequence"/>
</dbReference>